<accession>A0A225UBA0</accession>
<keyword evidence="1" id="KW-0862">Zinc</keyword>
<evidence type="ECO:0000313" key="5">
    <source>
        <dbReference type="Proteomes" id="UP000198211"/>
    </source>
</evidence>
<keyword evidence="5" id="KW-1185">Reference proteome</keyword>
<dbReference type="InterPro" id="IPR001878">
    <property type="entry name" value="Znf_CCHC"/>
</dbReference>
<dbReference type="PROSITE" id="PS50158">
    <property type="entry name" value="ZF_CCHC"/>
    <property type="match status" value="1"/>
</dbReference>
<evidence type="ECO:0000259" key="3">
    <source>
        <dbReference type="PROSITE" id="PS50158"/>
    </source>
</evidence>
<gene>
    <name evidence="4" type="ORF">PHMEG_00041665</name>
</gene>
<evidence type="ECO:0000256" key="2">
    <source>
        <dbReference type="SAM" id="MobiDB-lite"/>
    </source>
</evidence>
<evidence type="ECO:0000313" key="4">
    <source>
        <dbReference type="EMBL" id="OWY90283.1"/>
    </source>
</evidence>
<evidence type="ECO:0000256" key="1">
    <source>
        <dbReference type="PROSITE-ProRule" id="PRU00047"/>
    </source>
</evidence>
<keyword evidence="1" id="KW-0479">Metal-binding</keyword>
<comment type="caution">
    <text evidence="4">The sequence shown here is derived from an EMBL/GenBank/DDBJ whole genome shotgun (WGS) entry which is preliminary data.</text>
</comment>
<keyword evidence="1" id="KW-0863">Zinc-finger</keyword>
<organism evidence="4 5">
    <name type="scientific">Phytophthora megakarya</name>
    <dbReference type="NCBI Taxonomy" id="4795"/>
    <lineage>
        <taxon>Eukaryota</taxon>
        <taxon>Sar</taxon>
        <taxon>Stramenopiles</taxon>
        <taxon>Oomycota</taxon>
        <taxon>Peronosporomycetes</taxon>
        <taxon>Peronosporales</taxon>
        <taxon>Peronosporaceae</taxon>
        <taxon>Phytophthora</taxon>
    </lineage>
</organism>
<proteinExistence type="predicted"/>
<feature type="compositionally biased region" description="Basic residues" evidence="2">
    <location>
        <begin position="40"/>
        <end position="49"/>
    </location>
</feature>
<dbReference type="OrthoDB" id="126851at2759"/>
<name>A0A225UBA0_9STRA</name>
<dbReference type="Proteomes" id="UP000198211">
    <property type="component" value="Unassembled WGS sequence"/>
</dbReference>
<dbReference type="GO" id="GO:0008270">
    <property type="term" value="F:zinc ion binding"/>
    <property type="evidence" value="ECO:0007669"/>
    <property type="project" value="UniProtKB-KW"/>
</dbReference>
<protein>
    <recommendedName>
        <fullName evidence="3">CCHC-type domain-containing protein</fullName>
    </recommendedName>
</protein>
<reference evidence="5" key="1">
    <citation type="submission" date="2017-03" db="EMBL/GenBank/DDBJ databases">
        <title>Phytopthora megakarya and P. palmivora, two closely related causual agents of cacao black pod achieved similar genome size and gene model numbers by different mechanisms.</title>
        <authorList>
            <person name="Ali S."/>
            <person name="Shao J."/>
            <person name="Larry D.J."/>
            <person name="Kronmiller B."/>
            <person name="Shen D."/>
            <person name="Strem M.D."/>
            <person name="Melnick R.L."/>
            <person name="Guiltinan M.J."/>
            <person name="Tyler B.M."/>
            <person name="Meinhardt L.W."/>
            <person name="Bailey B.A."/>
        </authorList>
    </citation>
    <scope>NUCLEOTIDE SEQUENCE [LARGE SCALE GENOMIC DNA]</scope>
    <source>
        <strain evidence="5">zdho120</strain>
    </source>
</reference>
<dbReference type="GO" id="GO:0003676">
    <property type="term" value="F:nucleic acid binding"/>
    <property type="evidence" value="ECO:0007669"/>
    <property type="project" value="InterPro"/>
</dbReference>
<dbReference type="EMBL" id="NBNE01023399">
    <property type="protein sequence ID" value="OWY90283.1"/>
    <property type="molecule type" value="Genomic_DNA"/>
</dbReference>
<dbReference type="AlphaFoldDB" id="A0A225UBA0"/>
<feature type="non-terminal residue" evidence="4">
    <location>
        <position position="116"/>
    </location>
</feature>
<feature type="region of interest" description="Disordered" evidence="2">
    <location>
        <begin position="18"/>
        <end position="85"/>
    </location>
</feature>
<feature type="domain" description="CCHC-type" evidence="3">
    <location>
        <begin position="27"/>
        <end position="43"/>
    </location>
</feature>
<dbReference type="STRING" id="4795.A0A225UBA0"/>
<feature type="compositionally biased region" description="Polar residues" evidence="2">
    <location>
        <begin position="51"/>
        <end position="70"/>
    </location>
</feature>
<sequence>MDLSSAEEQVAALRAELRASGQRPSVRRCYSCGSPDHLRPRCPLRKARKAASSQATDDSSRGNGDSQGQQGLAPERAVLSNTDRERKPGLLVVEATLKGFDKPCIVLIDSGASGNY</sequence>